<sequence>MKYGSEHGMYYFVPYCEPVSAEVKGAILIIILKVFNGGIKVVKYNREDSWGPIAYDITDNNELVRCK</sequence>
<comment type="caution">
    <text evidence="1">The sequence shown here is derived from an EMBL/GenBank/DDBJ whole genome shotgun (WGS) entry which is preliminary data.</text>
</comment>
<dbReference type="STRING" id="1127699.HMPREF9151_01520"/>
<gene>
    <name evidence="1" type="ORF">HMPREF9151_01520</name>
</gene>
<name>L1N8R5_9BACT</name>
<reference evidence="1 2" key="1">
    <citation type="submission" date="2012-05" db="EMBL/GenBank/DDBJ databases">
        <authorList>
            <person name="Weinstock G."/>
            <person name="Sodergren E."/>
            <person name="Lobos E.A."/>
            <person name="Fulton L."/>
            <person name="Fulton R."/>
            <person name="Courtney L."/>
            <person name="Fronick C."/>
            <person name="O'Laughlin M."/>
            <person name="Godfrey J."/>
            <person name="Wilson R.M."/>
            <person name="Miner T."/>
            <person name="Farmer C."/>
            <person name="Delehaunty K."/>
            <person name="Cordes M."/>
            <person name="Minx P."/>
            <person name="Tomlinson C."/>
            <person name="Chen J."/>
            <person name="Wollam A."/>
            <person name="Pepin K.H."/>
            <person name="Bhonagiri V."/>
            <person name="Zhang X."/>
            <person name="Suruliraj S."/>
            <person name="Warren W."/>
            <person name="Mitreva M."/>
            <person name="Mardis E.R."/>
            <person name="Wilson R.K."/>
        </authorList>
    </citation>
    <scope>NUCLEOTIDE SEQUENCE [LARGE SCALE GENOMIC DNA]</scope>
    <source>
        <strain evidence="1 2">F0055</strain>
    </source>
</reference>
<protein>
    <submittedName>
        <fullName evidence="1">Uncharacterized protein</fullName>
    </submittedName>
</protein>
<keyword evidence="2" id="KW-1185">Reference proteome</keyword>
<dbReference type="AlphaFoldDB" id="L1N8R5"/>
<dbReference type="EMBL" id="AMEP01000095">
    <property type="protein sequence ID" value="EKX99878.1"/>
    <property type="molecule type" value="Genomic_DNA"/>
</dbReference>
<accession>L1N8R5</accession>
<dbReference type="PATRIC" id="fig|1127699.3.peg.1399"/>
<dbReference type="HOGENOM" id="CLU_2808882_0_0_10"/>
<dbReference type="Proteomes" id="UP000010433">
    <property type="component" value="Unassembled WGS sequence"/>
</dbReference>
<organism evidence="1 2">
    <name type="scientific">Hoylesella saccharolytica F0055</name>
    <dbReference type="NCBI Taxonomy" id="1127699"/>
    <lineage>
        <taxon>Bacteria</taxon>
        <taxon>Pseudomonadati</taxon>
        <taxon>Bacteroidota</taxon>
        <taxon>Bacteroidia</taxon>
        <taxon>Bacteroidales</taxon>
        <taxon>Prevotellaceae</taxon>
        <taxon>Hoylesella</taxon>
    </lineage>
</organism>
<evidence type="ECO:0000313" key="2">
    <source>
        <dbReference type="Proteomes" id="UP000010433"/>
    </source>
</evidence>
<proteinExistence type="predicted"/>
<evidence type="ECO:0000313" key="1">
    <source>
        <dbReference type="EMBL" id="EKX99878.1"/>
    </source>
</evidence>